<dbReference type="EMBL" id="JAUJYO010000006">
    <property type="protein sequence ID" value="KAK1314023.1"/>
    <property type="molecule type" value="Genomic_DNA"/>
</dbReference>
<sequence length="178" mass="19206">MEAIDVKWSESVEDLLDRGDSESASASALLHSLIAKLDFPSSSADLRLVSTLTDLARIYSSRSLSFKADKLRERALLVRARAQRSVVPAPPVLGDFEDLVKEDSGGVRVSASAEGDDDETPRQPLKERGSERGNGWSACLGYSGMLGACGVHARSTRLGSAVRVAYAHIAQSWARLYL</sequence>
<evidence type="ECO:0000256" key="1">
    <source>
        <dbReference type="SAM" id="MobiDB-lite"/>
    </source>
</evidence>
<evidence type="ECO:0000313" key="2">
    <source>
        <dbReference type="EMBL" id="KAK1314023.1"/>
    </source>
</evidence>
<dbReference type="Proteomes" id="UP001180020">
    <property type="component" value="Unassembled WGS sequence"/>
</dbReference>
<comment type="caution">
    <text evidence="2">The sequence shown here is derived from an EMBL/GenBank/DDBJ whole genome shotgun (WGS) entry which is preliminary data.</text>
</comment>
<dbReference type="AlphaFoldDB" id="A0AAV9EKD7"/>
<protein>
    <submittedName>
        <fullName evidence="2">Uncharacterized protein</fullName>
    </submittedName>
</protein>
<gene>
    <name evidence="2" type="ORF">QJS10_CPA06g01953</name>
</gene>
<proteinExistence type="predicted"/>
<reference evidence="2" key="2">
    <citation type="submission" date="2023-06" db="EMBL/GenBank/DDBJ databases">
        <authorList>
            <person name="Ma L."/>
            <person name="Liu K.-W."/>
            <person name="Li Z."/>
            <person name="Hsiao Y.-Y."/>
            <person name="Qi Y."/>
            <person name="Fu T."/>
            <person name="Tang G."/>
            <person name="Zhang D."/>
            <person name="Sun W.-H."/>
            <person name="Liu D.-K."/>
            <person name="Li Y."/>
            <person name="Chen G.-Z."/>
            <person name="Liu X.-D."/>
            <person name="Liao X.-Y."/>
            <person name="Jiang Y.-T."/>
            <person name="Yu X."/>
            <person name="Hao Y."/>
            <person name="Huang J."/>
            <person name="Zhao X.-W."/>
            <person name="Ke S."/>
            <person name="Chen Y.-Y."/>
            <person name="Wu W.-L."/>
            <person name="Hsu J.-L."/>
            <person name="Lin Y.-F."/>
            <person name="Huang M.-D."/>
            <person name="Li C.-Y."/>
            <person name="Huang L."/>
            <person name="Wang Z.-W."/>
            <person name="Zhao X."/>
            <person name="Zhong W.-Y."/>
            <person name="Peng D.-H."/>
            <person name="Ahmad S."/>
            <person name="Lan S."/>
            <person name="Zhang J.-S."/>
            <person name="Tsai W.-C."/>
            <person name="Van De Peer Y."/>
            <person name="Liu Z.-J."/>
        </authorList>
    </citation>
    <scope>NUCLEOTIDE SEQUENCE</scope>
    <source>
        <strain evidence="2">CP</strain>
        <tissue evidence="2">Leaves</tissue>
    </source>
</reference>
<keyword evidence="3" id="KW-1185">Reference proteome</keyword>
<feature type="region of interest" description="Disordered" evidence="1">
    <location>
        <begin position="107"/>
        <end position="132"/>
    </location>
</feature>
<organism evidence="2 3">
    <name type="scientific">Acorus calamus</name>
    <name type="common">Sweet flag</name>
    <dbReference type="NCBI Taxonomy" id="4465"/>
    <lineage>
        <taxon>Eukaryota</taxon>
        <taxon>Viridiplantae</taxon>
        <taxon>Streptophyta</taxon>
        <taxon>Embryophyta</taxon>
        <taxon>Tracheophyta</taxon>
        <taxon>Spermatophyta</taxon>
        <taxon>Magnoliopsida</taxon>
        <taxon>Liliopsida</taxon>
        <taxon>Acoraceae</taxon>
        <taxon>Acorus</taxon>
    </lineage>
</organism>
<feature type="compositionally biased region" description="Basic and acidic residues" evidence="1">
    <location>
        <begin position="120"/>
        <end position="131"/>
    </location>
</feature>
<reference evidence="2" key="1">
    <citation type="journal article" date="2023" name="Nat. Commun.">
        <title>Diploid and tetraploid genomes of Acorus and the evolution of monocots.</title>
        <authorList>
            <person name="Ma L."/>
            <person name="Liu K.W."/>
            <person name="Li Z."/>
            <person name="Hsiao Y.Y."/>
            <person name="Qi Y."/>
            <person name="Fu T."/>
            <person name="Tang G.D."/>
            <person name="Zhang D."/>
            <person name="Sun W.H."/>
            <person name="Liu D.K."/>
            <person name="Li Y."/>
            <person name="Chen G.Z."/>
            <person name="Liu X.D."/>
            <person name="Liao X.Y."/>
            <person name="Jiang Y.T."/>
            <person name="Yu X."/>
            <person name="Hao Y."/>
            <person name="Huang J."/>
            <person name="Zhao X.W."/>
            <person name="Ke S."/>
            <person name="Chen Y.Y."/>
            <person name="Wu W.L."/>
            <person name="Hsu J.L."/>
            <person name="Lin Y.F."/>
            <person name="Huang M.D."/>
            <person name="Li C.Y."/>
            <person name="Huang L."/>
            <person name="Wang Z.W."/>
            <person name="Zhao X."/>
            <person name="Zhong W.Y."/>
            <person name="Peng D.H."/>
            <person name="Ahmad S."/>
            <person name="Lan S."/>
            <person name="Zhang J.S."/>
            <person name="Tsai W.C."/>
            <person name="Van de Peer Y."/>
            <person name="Liu Z.J."/>
        </authorList>
    </citation>
    <scope>NUCLEOTIDE SEQUENCE</scope>
    <source>
        <strain evidence="2">CP</strain>
    </source>
</reference>
<accession>A0AAV9EKD7</accession>
<name>A0AAV9EKD7_ACOCL</name>
<evidence type="ECO:0000313" key="3">
    <source>
        <dbReference type="Proteomes" id="UP001180020"/>
    </source>
</evidence>